<dbReference type="Proteomes" id="UP000031521">
    <property type="component" value="Chromosome"/>
</dbReference>
<keyword evidence="4" id="KW-1185">Reference proteome</keyword>
<evidence type="ECO:0000256" key="1">
    <source>
        <dbReference type="SAM" id="SignalP"/>
    </source>
</evidence>
<dbReference type="EMBL" id="CP004393">
    <property type="protein sequence ID" value="AJE47966.1"/>
    <property type="molecule type" value="Genomic_DNA"/>
</dbReference>
<dbReference type="SMART" id="SM00327">
    <property type="entry name" value="VWA"/>
    <property type="match status" value="1"/>
</dbReference>
<reference evidence="3 4" key="1">
    <citation type="journal article" date="2014" name="Int. J. Syst. Evol. Microbiol.">
        <title>Celeribacter indicus sp. nov., a polycyclic aromatic hydrocarbon-degrading bacterium from deep-sea sediment and reclassification of Huaishuia halophila as Celeribacter halophilus comb. nov.</title>
        <authorList>
            <person name="Lai Q."/>
            <person name="Cao J."/>
            <person name="Yuan J."/>
            <person name="Li F."/>
            <person name="Shao Z."/>
        </authorList>
    </citation>
    <scope>NUCLEOTIDE SEQUENCE [LARGE SCALE GENOMIC DNA]</scope>
    <source>
        <strain evidence="3">P73</strain>
    </source>
</reference>
<evidence type="ECO:0000313" key="4">
    <source>
        <dbReference type="Proteomes" id="UP000031521"/>
    </source>
</evidence>
<feature type="signal peptide" evidence="1">
    <location>
        <begin position="1"/>
        <end position="22"/>
    </location>
</feature>
<dbReference type="Gene3D" id="3.40.50.410">
    <property type="entry name" value="von Willebrand factor, type A domain"/>
    <property type="match status" value="1"/>
</dbReference>
<evidence type="ECO:0000259" key="2">
    <source>
        <dbReference type="SMART" id="SM00327"/>
    </source>
</evidence>
<gene>
    <name evidence="3" type="ORF">P73_3251</name>
</gene>
<protein>
    <recommendedName>
        <fullName evidence="2">VWFA domain-containing protein</fullName>
    </recommendedName>
</protein>
<dbReference type="CDD" id="cd00198">
    <property type="entry name" value="vWFA"/>
    <property type="match status" value="1"/>
</dbReference>
<dbReference type="SUPFAM" id="SSF53300">
    <property type="entry name" value="vWA-like"/>
    <property type="match status" value="1"/>
</dbReference>
<evidence type="ECO:0000313" key="3">
    <source>
        <dbReference type="EMBL" id="AJE47966.1"/>
    </source>
</evidence>
<dbReference type="STRING" id="1208324.P73_3251"/>
<name>A0A0B5E4I6_9RHOB</name>
<organism evidence="3 4">
    <name type="scientific">Celeribacter indicus</name>
    <dbReference type="NCBI Taxonomy" id="1208324"/>
    <lineage>
        <taxon>Bacteria</taxon>
        <taxon>Pseudomonadati</taxon>
        <taxon>Pseudomonadota</taxon>
        <taxon>Alphaproteobacteria</taxon>
        <taxon>Rhodobacterales</taxon>
        <taxon>Roseobacteraceae</taxon>
        <taxon>Celeribacter</taxon>
    </lineage>
</organism>
<dbReference type="InterPro" id="IPR036465">
    <property type="entry name" value="vWFA_dom_sf"/>
</dbReference>
<dbReference type="HOGENOM" id="CLU_699603_0_0_5"/>
<feature type="domain" description="VWFA" evidence="2">
    <location>
        <begin position="203"/>
        <end position="364"/>
    </location>
</feature>
<keyword evidence="1" id="KW-0732">Signal</keyword>
<dbReference type="AlphaFoldDB" id="A0A0B5E4I6"/>
<dbReference type="RefSeq" id="WP_043870403.1">
    <property type="nucleotide sequence ID" value="NZ_FNNW01000002.1"/>
</dbReference>
<dbReference type="KEGG" id="cid:P73_3251"/>
<dbReference type="InterPro" id="IPR002035">
    <property type="entry name" value="VWF_A"/>
</dbReference>
<dbReference type="Pfam" id="PF13519">
    <property type="entry name" value="VWA_2"/>
    <property type="match status" value="1"/>
</dbReference>
<proteinExistence type="predicted"/>
<sequence length="394" mass="41944">MCVRSLLLSSALASLLGGAALAESPVRIDDQRSGGAPVTIGLQEQSGGGTARLRLAPRVDQESSANLSVQRWVDFRGDVLLNIRTDPALVPSARVLEMVASIRMVDDFGAVIASGYDINAEHDIVLAFSGGSAEITHIARDDQGLIITALVRDDAGNVIDPPQGTLALYSTGGEKLCFTEEVISAPEQITQDVYAPASPASIPMTFAVLMDRSGSMAGHMDEMRDAARGFVDALPNRAGCLVGAFSEGTASFDPGEGFGYFQCRARHFPMGGLQAGGGTDLFGSLAHLYDWMNQSALQDHQRAVIIITDGKVNRNLEREASVIAAKGDVVTFVYFLGGDEERFLKSLADSYIGHDGDLRAELPRFFNVVREVYTSQTVLRQTPCGDASTAGAQP</sequence>
<accession>A0A0B5E4I6</accession>
<feature type="chain" id="PRO_5002115729" description="VWFA domain-containing protein" evidence="1">
    <location>
        <begin position="23"/>
        <end position="394"/>
    </location>
</feature>